<evidence type="ECO:0000313" key="1">
    <source>
        <dbReference type="EMBL" id="GIY32380.1"/>
    </source>
</evidence>
<reference evidence="1 2" key="1">
    <citation type="submission" date="2021-06" db="EMBL/GenBank/DDBJ databases">
        <title>Caerostris extrusa draft genome.</title>
        <authorList>
            <person name="Kono N."/>
            <person name="Arakawa K."/>
        </authorList>
    </citation>
    <scope>NUCLEOTIDE SEQUENCE [LARGE SCALE GENOMIC DNA]</scope>
</reference>
<protein>
    <submittedName>
        <fullName evidence="1">Uncharacterized protein</fullName>
    </submittedName>
</protein>
<dbReference type="Proteomes" id="UP001054945">
    <property type="component" value="Unassembled WGS sequence"/>
</dbReference>
<proteinExistence type="predicted"/>
<accession>A0AAV4SF86</accession>
<comment type="caution">
    <text evidence="1">The sequence shown here is derived from an EMBL/GenBank/DDBJ whole genome shotgun (WGS) entry which is preliminary data.</text>
</comment>
<organism evidence="1 2">
    <name type="scientific">Caerostris extrusa</name>
    <name type="common">Bark spider</name>
    <name type="synonym">Caerostris bankana</name>
    <dbReference type="NCBI Taxonomy" id="172846"/>
    <lineage>
        <taxon>Eukaryota</taxon>
        <taxon>Metazoa</taxon>
        <taxon>Ecdysozoa</taxon>
        <taxon>Arthropoda</taxon>
        <taxon>Chelicerata</taxon>
        <taxon>Arachnida</taxon>
        <taxon>Araneae</taxon>
        <taxon>Araneomorphae</taxon>
        <taxon>Entelegynae</taxon>
        <taxon>Araneoidea</taxon>
        <taxon>Araneidae</taxon>
        <taxon>Caerostris</taxon>
    </lineage>
</organism>
<dbReference type="EMBL" id="BPLR01009499">
    <property type="protein sequence ID" value="GIY32380.1"/>
    <property type="molecule type" value="Genomic_DNA"/>
</dbReference>
<dbReference type="AlphaFoldDB" id="A0AAV4SF86"/>
<keyword evidence="2" id="KW-1185">Reference proteome</keyword>
<evidence type="ECO:0000313" key="2">
    <source>
        <dbReference type="Proteomes" id="UP001054945"/>
    </source>
</evidence>
<name>A0AAV4SF86_CAEEX</name>
<gene>
    <name evidence="1" type="ORF">CEXT_606111</name>
</gene>
<sequence length="88" mass="10315">MKVKFGQKVQIQRTRNCPSTIQRETVNKTSYFRRITVTRLYMALQGAVFGNDIDLSGSSHRWESAIRIFFFQQTPLPVGIHWVERKNV</sequence>